<accession>N1ZXB3</accession>
<dbReference type="SUPFAM" id="SSF54534">
    <property type="entry name" value="FKBP-like"/>
    <property type="match status" value="1"/>
</dbReference>
<evidence type="ECO:0000256" key="9">
    <source>
        <dbReference type="ARBA" id="ARBA00023306"/>
    </source>
</evidence>
<dbReference type="PANTHER" id="PTHR30560">
    <property type="entry name" value="TRIGGER FACTOR CHAPERONE AND PEPTIDYL-PROLYL CIS/TRANS ISOMERASE"/>
    <property type="match status" value="1"/>
</dbReference>
<dbReference type="FunFam" id="3.10.50.40:FF:000001">
    <property type="entry name" value="Trigger factor"/>
    <property type="match status" value="1"/>
</dbReference>
<dbReference type="GO" id="GO:0015031">
    <property type="term" value="P:protein transport"/>
    <property type="evidence" value="ECO:0007669"/>
    <property type="project" value="UniProtKB-UniRule"/>
</dbReference>
<dbReference type="Gene3D" id="3.30.70.1050">
    <property type="entry name" value="Trigger factor ribosome-binding domain"/>
    <property type="match status" value="1"/>
</dbReference>
<dbReference type="SUPFAM" id="SSF109998">
    <property type="entry name" value="Triger factor/SurA peptide-binding domain-like"/>
    <property type="match status" value="1"/>
</dbReference>
<evidence type="ECO:0000313" key="16">
    <source>
        <dbReference type="EMBL" id="EMZ20541.1"/>
    </source>
</evidence>
<evidence type="ECO:0000256" key="7">
    <source>
        <dbReference type="ARBA" id="ARBA00023186"/>
    </source>
</evidence>
<comment type="subcellular location">
    <subcellularLocation>
        <location evidence="12">Cytoplasm</location>
    </subcellularLocation>
    <text evidence="12">About half TF is bound to the ribosome near the polypeptide exit tunnel while the other half is free in the cytoplasm.</text>
</comment>
<dbReference type="PIRSF" id="PIRSF003095">
    <property type="entry name" value="Trigger_factor"/>
    <property type="match status" value="1"/>
</dbReference>
<proteinExistence type="inferred from homology"/>
<dbReference type="InterPro" id="IPR005215">
    <property type="entry name" value="Trig_fac"/>
</dbReference>
<dbReference type="Gene3D" id="1.10.3120.10">
    <property type="entry name" value="Trigger factor, C-terminal domain"/>
    <property type="match status" value="1"/>
</dbReference>
<evidence type="ECO:0000256" key="4">
    <source>
        <dbReference type="ARBA" id="ARBA00016902"/>
    </source>
</evidence>
<dbReference type="InterPro" id="IPR008880">
    <property type="entry name" value="Trigger_fac_C"/>
</dbReference>
<dbReference type="PANTHER" id="PTHR30560:SF3">
    <property type="entry name" value="TRIGGER FACTOR-LIKE PROTEIN TIG, CHLOROPLASTIC"/>
    <property type="match status" value="1"/>
</dbReference>
<evidence type="ECO:0000259" key="15">
    <source>
        <dbReference type="PROSITE" id="PS50059"/>
    </source>
</evidence>
<sequence>MSVQVENLEKNMAKLTITVSADKFEKAMQEAYKKQRSRINIPGFRKGKVPRAMIEKVYGPEVFYDDAANIVINEEYPQAMDESGLEIVSRPEIEVTQIEKGKEFVFTAEVAVKPEVTLGEYKGVTVTKAEAAITDEEVDAEIENTRNMQARTIDVTDRAVEDGDTVVIDFEGFVDGVPFDGGKGENHSLEIGSHSFIDNFEEQLIGKNVGDDVEVHVTFPEQYHAQELAGKLAVFQVKIHTIKAKEVPELNDEFVSDISEFETVEEYKEDVRKKLLKRKEDTIKGAKEDEAIQKVIDASEMDIPEPMVEMQCESMIQEFEGRISQQGLTLDQYMQFSGSSIDRMKEQVRPEALQRIQSSLVLEKIAKEENIQVTEEEMDAQIEKMAAVYGMTGEKMKEFLSDEDKESIERNLSIEKAVGIIMEHAVEQEPEEKEEGSEEA</sequence>
<dbReference type="EMBL" id="AQFT01000142">
    <property type="protein sequence ID" value="EMZ20541.1"/>
    <property type="molecule type" value="Genomic_DNA"/>
</dbReference>
<comment type="function">
    <text evidence="10 12">Involved in protein export. Acts as a chaperone by maintaining the newly synthesized protein in an open conformation. Functions as a peptidyl-prolyl cis-trans isomerase.</text>
</comment>
<dbReference type="eggNOG" id="COG0544">
    <property type="taxonomic scope" value="Bacteria"/>
</dbReference>
<dbReference type="InterPro" id="IPR001179">
    <property type="entry name" value="PPIase_FKBP_dom"/>
</dbReference>
<dbReference type="Pfam" id="PF05698">
    <property type="entry name" value="Trigger_C"/>
    <property type="match status" value="1"/>
</dbReference>
<keyword evidence="8 12" id="KW-0413">Isomerase</keyword>
<dbReference type="GO" id="GO:0051301">
    <property type="term" value="P:cell division"/>
    <property type="evidence" value="ECO:0007669"/>
    <property type="project" value="UniProtKB-KW"/>
</dbReference>
<dbReference type="HOGENOM" id="CLU_033058_3_2_9"/>
<comment type="caution">
    <text evidence="16">The sequence shown here is derived from an EMBL/GenBank/DDBJ whole genome shotgun (WGS) entry which is preliminary data.</text>
</comment>
<dbReference type="PROSITE" id="PS50059">
    <property type="entry name" value="FKBP_PPIASE"/>
    <property type="match status" value="1"/>
</dbReference>
<dbReference type="GO" id="GO:0043335">
    <property type="term" value="P:protein unfolding"/>
    <property type="evidence" value="ECO:0007669"/>
    <property type="project" value="TreeGrafter"/>
</dbReference>
<evidence type="ECO:0000256" key="2">
    <source>
        <dbReference type="ARBA" id="ARBA00005464"/>
    </source>
</evidence>
<dbReference type="InterPro" id="IPR008881">
    <property type="entry name" value="Trigger_fac_ribosome-bd_bac"/>
</dbReference>
<keyword evidence="17" id="KW-1185">Reference proteome</keyword>
<dbReference type="EC" id="5.2.1.8" evidence="3 12"/>
<gene>
    <name evidence="12" type="primary">tig</name>
    <name evidence="16" type="ORF">C823_04955</name>
</gene>
<comment type="similarity">
    <text evidence="2 12 14">Belongs to the FKBP-type PPIase family. Tig subfamily.</text>
</comment>
<dbReference type="PATRIC" id="fig|1235802.3.peg.5219"/>
<dbReference type="InterPro" id="IPR027304">
    <property type="entry name" value="Trigger_fact/SurA_dom_sf"/>
</dbReference>
<keyword evidence="6 12" id="KW-0697">Rotamase</keyword>
<keyword evidence="7 12" id="KW-0143">Chaperone</keyword>
<evidence type="ECO:0000256" key="11">
    <source>
        <dbReference type="ARBA" id="ARBA00029986"/>
    </source>
</evidence>
<reference evidence="16 17" key="1">
    <citation type="journal article" date="2014" name="Genome Announc.">
        <title>Draft genome sequences of the altered schaedler flora, a defined bacterial community from gnotobiotic mice.</title>
        <authorList>
            <person name="Wannemuehler M.J."/>
            <person name="Overstreet A.M."/>
            <person name="Ward D.V."/>
            <person name="Phillips G.J."/>
        </authorList>
    </citation>
    <scope>NUCLEOTIDE SEQUENCE [LARGE SCALE GENOMIC DNA]</scope>
    <source>
        <strain evidence="16 17">ASF492</strain>
    </source>
</reference>
<dbReference type="Proteomes" id="UP000012589">
    <property type="component" value="Unassembled WGS sequence"/>
</dbReference>
<evidence type="ECO:0000256" key="6">
    <source>
        <dbReference type="ARBA" id="ARBA00023110"/>
    </source>
</evidence>
<dbReference type="AlphaFoldDB" id="N1ZXB3"/>
<keyword evidence="12" id="KW-0963">Cytoplasm</keyword>
<keyword evidence="9 12" id="KW-0131">Cell cycle</keyword>
<dbReference type="Pfam" id="PF00254">
    <property type="entry name" value="FKBP_C"/>
    <property type="match status" value="1"/>
</dbReference>
<dbReference type="Gene3D" id="3.10.50.40">
    <property type="match status" value="1"/>
</dbReference>
<dbReference type="GO" id="GO:0005737">
    <property type="term" value="C:cytoplasm"/>
    <property type="evidence" value="ECO:0007669"/>
    <property type="project" value="UniProtKB-SubCell"/>
</dbReference>
<dbReference type="HAMAP" id="MF_00303">
    <property type="entry name" value="Trigger_factor_Tig"/>
    <property type="match status" value="1"/>
</dbReference>
<evidence type="ECO:0000256" key="8">
    <source>
        <dbReference type="ARBA" id="ARBA00023235"/>
    </source>
</evidence>
<evidence type="ECO:0000256" key="14">
    <source>
        <dbReference type="RuleBase" id="RU003914"/>
    </source>
</evidence>
<dbReference type="InterPro" id="IPR037041">
    <property type="entry name" value="Trigger_fac_C_sf"/>
</dbReference>
<dbReference type="GO" id="GO:0043022">
    <property type="term" value="F:ribosome binding"/>
    <property type="evidence" value="ECO:0007669"/>
    <property type="project" value="TreeGrafter"/>
</dbReference>
<dbReference type="SUPFAM" id="SSF102735">
    <property type="entry name" value="Trigger factor ribosome-binding domain"/>
    <property type="match status" value="1"/>
</dbReference>
<dbReference type="Pfam" id="PF05697">
    <property type="entry name" value="Trigger_N"/>
    <property type="match status" value="1"/>
</dbReference>
<dbReference type="OrthoDB" id="9767721at2"/>
<dbReference type="GO" id="GO:0003755">
    <property type="term" value="F:peptidyl-prolyl cis-trans isomerase activity"/>
    <property type="evidence" value="ECO:0007669"/>
    <property type="project" value="UniProtKB-UniRule"/>
</dbReference>
<keyword evidence="5 12" id="KW-0132">Cell division</keyword>
<feature type="domain" description="PPIase FKBP-type" evidence="15">
    <location>
        <begin position="163"/>
        <end position="245"/>
    </location>
</feature>
<protein>
    <recommendedName>
        <fullName evidence="4 12">Trigger factor</fullName>
        <shortName evidence="12">TF</shortName>
        <ecNumber evidence="3 12">5.2.1.8</ecNumber>
    </recommendedName>
    <alternativeName>
        <fullName evidence="11 12">PPIase</fullName>
    </alternativeName>
</protein>
<organism evidence="16 17">
    <name type="scientific">Eubacterium plexicaudatum ASF492</name>
    <dbReference type="NCBI Taxonomy" id="1235802"/>
    <lineage>
        <taxon>Bacteria</taxon>
        <taxon>Bacillati</taxon>
        <taxon>Bacillota</taxon>
        <taxon>Clostridia</taxon>
        <taxon>Eubacteriales</taxon>
        <taxon>Eubacteriaceae</taxon>
        <taxon>Eubacterium</taxon>
    </lineage>
</organism>
<evidence type="ECO:0000256" key="12">
    <source>
        <dbReference type="HAMAP-Rule" id="MF_00303"/>
    </source>
</evidence>
<evidence type="ECO:0000256" key="13">
    <source>
        <dbReference type="PROSITE-ProRule" id="PRU00277"/>
    </source>
</evidence>
<dbReference type="InterPro" id="IPR046357">
    <property type="entry name" value="PPIase_dom_sf"/>
</dbReference>
<evidence type="ECO:0000256" key="10">
    <source>
        <dbReference type="ARBA" id="ARBA00024849"/>
    </source>
</evidence>
<dbReference type="GO" id="GO:0051083">
    <property type="term" value="P:'de novo' cotranslational protein folding"/>
    <property type="evidence" value="ECO:0007669"/>
    <property type="project" value="TreeGrafter"/>
</dbReference>
<dbReference type="GO" id="GO:0044183">
    <property type="term" value="F:protein folding chaperone"/>
    <property type="evidence" value="ECO:0007669"/>
    <property type="project" value="TreeGrafter"/>
</dbReference>
<evidence type="ECO:0000256" key="5">
    <source>
        <dbReference type="ARBA" id="ARBA00022618"/>
    </source>
</evidence>
<comment type="catalytic activity">
    <reaction evidence="1 12 13">
        <text>[protein]-peptidylproline (omega=180) = [protein]-peptidylproline (omega=0)</text>
        <dbReference type="Rhea" id="RHEA:16237"/>
        <dbReference type="Rhea" id="RHEA-COMP:10747"/>
        <dbReference type="Rhea" id="RHEA-COMP:10748"/>
        <dbReference type="ChEBI" id="CHEBI:83833"/>
        <dbReference type="ChEBI" id="CHEBI:83834"/>
        <dbReference type="EC" id="5.2.1.8"/>
    </reaction>
</comment>
<evidence type="ECO:0000256" key="1">
    <source>
        <dbReference type="ARBA" id="ARBA00000971"/>
    </source>
</evidence>
<comment type="domain">
    <text evidence="12">Consists of 3 domains; the N-terminus binds the ribosome, the middle domain has PPIase activity, while the C-terminus has intrinsic chaperone activity on its own.</text>
</comment>
<evidence type="ECO:0000256" key="3">
    <source>
        <dbReference type="ARBA" id="ARBA00013194"/>
    </source>
</evidence>
<evidence type="ECO:0000313" key="17">
    <source>
        <dbReference type="Proteomes" id="UP000012589"/>
    </source>
</evidence>
<dbReference type="InterPro" id="IPR036611">
    <property type="entry name" value="Trigger_fac_ribosome-bd_sf"/>
</dbReference>
<name>N1ZXB3_9FIRM</name>
<dbReference type="NCBIfam" id="TIGR00115">
    <property type="entry name" value="tig"/>
    <property type="match status" value="1"/>
</dbReference>
<dbReference type="STRING" id="1235802.C823_04955"/>